<name>A0A537JWW8_9BACT</name>
<keyword evidence="1" id="KW-0472">Membrane</keyword>
<proteinExistence type="predicted"/>
<dbReference type="Proteomes" id="UP000318509">
    <property type="component" value="Unassembled WGS sequence"/>
</dbReference>
<evidence type="ECO:0000256" key="1">
    <source>
        <dbReference type="SAM" id="Phobius"/>
    </source>
</evidence>
<gene>
    <name evidence="2" type="ORF">E6H00_13870</name>
</gene>
<keyword evidence="1" id="KW-0812">Transmembrane</keyword>
<feature type="transmembrane region" description="Helical" evidence="1">
    <location>
        <begin position="214"/>
        <end position="234"/>
    </location>
</feature>
<protein>
    <submittedName>
        <fullName evidence="2">Uncharacterized protein</fullName>
    </submittedName>
</protein>
<dbReference type="EMBL" id="VBAK01000146">
    <property type="protein sequence ID" value="TMI88047.1"/>
    <property type="molecule type" value="Genomic_DNA"/>
</dbReference>
<sequence>MTIPPPRAFAWGMGAAALYLAVAAAGFRSGAVPVRILFDGVAPPPPYRWARPPEALAPGNQAPEGGMGTVSLDAAGSAPASATTGDGQATVNVAGRAVPGERGEVSAVVRVTPLDPAIIGPPPQGLRFDGNAYRIEITYASSGTPVELRRPLTVALRYATGGTSLVRSLGAGWAVLPATRFGGSLHLLVASTETAGVFAAAAPQALPYRLRTPWWWYGLFLGIPAALALVIGFLPRIVARLRRRPAS</sequence>
<dbReference type="AlphaFoldDB" id="A0A537JWW8"/>
<accession>A0A537JWW8</accession>
<reference evidence="2 3" key="1">
    <citation type="journal article" date="2019" name="Nat. Microbiol.">
        <title>Mediterranean grassland soil C-N compound turnover is dependent on rainfall and depth, and is mediated by genomically divergent microorganisms.</title>
        <authorList>
            <person name="Diamond S."/>
            <person name="Andeer P.F."/>
            <person name="Li Z."/>
            <person name="Crits-Christoph A."/>
            <person name="Burstein D."/>
            <person name="Anantharaman K."/>
            <person name="Lane K.R."/>
            <person name="Thomas B.C."/>
            <person name="Pan C."/>
            <person name="Northen T.R."/>
            <person name="Banfield J.F."/>
        </authorList>
    </citation>
    <scope>NUCLEOTIDE SEQUENCE [LARGE SCALE GENOMIC DNA]</scope>
    <source>
        <strain evidence="2">NP_3</strain>
    </source>
</reference>
<comment type="caution">
    <text evidence="2">The sequence shown here is derived from an EMBL/GenBank/DDBJ whole genome shotgun (WGS) entry which is preliminary data.</text>
</comment>
<evidence type="ECO:0000313" key="2">
    <source>
        <dbReference type="EMBL" id="TMI88047.1"/>
    </source>
</evidence>
<keyword evidence="1" id="KW-1133">Transmembrane helix</keyword>
<organism evidence="2 3">
    <name type="scientific">Candidatus Segetimicrobium genomatis</name>
    <dbReference type="NCBI Taxonomy" id="2569760"/>
    <lineage>
        <taxon>Bacteria</taxon>
        <taxon>Bacillati</taxon>
        <taxon>Candidatus Sysuimicrobiota</taxon>
        <taxon>Candidatus Sysuimicrobiia</taxon>
        <taxon>Candidatus Sysuimicrobiales</taxon>
        <taxon>Candidatus Segetimicrobiaceae</taxon>
        <taxon>Candidatus Segetimicrobium</taxon>
    </lineage>
</organism>
<evidence type="ECO:0000313" key="3">
    <source>
        <dbReference type="Proteomes" id="UP000318509"/>
    </source>
</evidence>